<protein>
    <submittedName>
        <fullName evidence="1">Uncharacterized protein</fullName>
    </submittedName>
</protein>
<sequence length="42" mass="4848">MGNGKCGNAVIDYMKALQHQTLYNVGENKKKEVLQHEKVLWM</sequence>
<evidence type="ECO:0000313" key="1">
    <source>
        <dbReference type="EMBL" id="GAI14535.1"/>
    </source>
</evidence>
<comment type="caution">
    <text evidence="1">The sequence shown here is derived from an EMBL/GenBank/DDBJ whole genome shotgun (WGS) entry which is preliminary data.</text>
</comment>
<accession>X1MIL1</accession>
<dbReference type="EMBL" id="BARV01007929">
    <property type="protein sequence ID" value="GAI14535.1"/>
    <property type="molecule type" value="Genomic_DNA"/>
</dbReference>
<name>X1MIL1_9ZZZZ</name>
<reference evidence="1" key="1">
    <citation type="journal article" date="2014" name="Front. Microbiol.">
        <title>High frequency of phylogenetically diverse reductive dehalogenase-homologous genes in deep subseafloor sedimentary metagenomes.</title>
        <authorList>
            <person name="Kawai M."/>
            <person name="Futagami T."/>
            <person name="Toyoda A."/>
            <person name="Takaki Y."/>
            <person name="Nishi S."/>
            <person name="Hori S."/>
            <person name="Arai W."/>
            <person name="Tsubouchi T."/>
            <person name="Morono Y."/>
            <person name="Uchiyama I."/>
            <person name="Ito T."/>
            <person name="Fujiyama A."/>
            <person name="Inagaki F."/>
            <person name="Takami H."/>
        </authorList>
    </citation>
    <scope>NUCLEOTIDE SEQUENCE</scope>
    <source>
        <strain evidence="1">Expedition CK06-06</strain>
    </source>
</reference>
<dbReference type="AlphaFoldDB" id="X1MIL1"/>
<organism evidence="1">
    <name type="scientific">marine sediment metagenome</name>
    <dbReference type="NCBI Taxonomy" id="412755"/>
    <lineage>
        <taxon>unclassified sequences</taxon>
        <taxon>metagenomes</taxon>
        <taxon>ecological metagenomes</taxon>
    </lineage>
</organism>
<proteinExistence type="predicted"/>
<gene>
    <name evidence="1" type="ORF">S06H3_16059</name>
</gene>